<dbReference type="AlphaFoldDB" id="A0A059KLC9"/>
<comment type="caution">
    <text evidence="1">The sequence shown here is derived from an EMBL/GenBank/DDBJ whole genome shotgun (WGS) entry which is preliminary data.</text>
</comment>
<accession>A0A059KLC9</accession>
<evidence type="ECO:0000313" key="1">
    <source>
        <dbReference type="EMBL" id="KDB52292.1"/>
    </source>
</evidence>
<reference evidence="1 2" key="1">
    <citation type="journal article" date="2014" name="FEMS Microbiol. Ecol.">
        <title>Sphaerotilus natans encrusted with nanoball-shaped Fe(III) oxide minerals formed by nitrate-reducing mixotrophic Fe(II) oxidation.</title>
        <authorList>
            <person name="Park S."/>
            <person name="Kim D.H."/>
            <person name="Lee J.H."/>
            <person name="Hur H.G."/>
        </authorList>
    </citation>
    <scope>NUCLEOTIDE SEQUENCE [LARGE SCALE GENOMIC DNA]</scope>
    <source>
        <strain evidence="1 2">DSM 6575</strain>
    </source>
</reference>
<gene>
    <name evidence="1" type="ORF">X805_21140</name>
</gene>
<name>A0A059KLC9_9BURK</name>
<dbReference type="Proteomes" id="UP000026714">
    <property type="component" value="Unassembled WGS sequence"/>
</dbReference>
<organism evidence="1 2">
    <name type="scientific">Sphaerotilus natans subsp. natans DSM 6575</name>
    <dbReference type="NCBI Taxonomy" id="1286631"/>
    <lineage>
        <taxon>Bacteria</taxon>
        <taxon>Pseudomonadati</taxon>
        <taxon>Pseudomonadota</taxon>
        <taxon>Betaproteobacteria</taxon>
        <taxon>Burkholderiales</taxon>
        <taxon>Sphaerotilaceae</taxon>
        <taxon>Sphaerotilus</taxon>
    </lineage>
</organism>
<dbReference type="EMBL" id="AZRA01000052">
    <property type="protein sequence ID" value="KDB52292.1"/>
    <property type="molecule type" value="Genomic_DNA"/>
</dbReference>
<proteinExistence type="predicted"/>
<evidence type="ECO:0000313" key="2">
    <source>
        <dbReference type="Proteomes" id="UP000026714"/>
    </source>
</evidence>
<sequence length="37" mass="4194">MLNRPSAYVGSPRWCIWGDPWRCTFQASPAMRRAPAG</sequence>
<keyword evidence="2" id="KW-1185">Reference proteome</keyword>
<protein>
    <submittedName>
        <fullName evidence="1">Uncharacterized protein</fullName>
    </submittedName>
</protein>